<feature type="region of interest" description="Disordered" evidence="2">
    <location>
        <begin position="607"/>
        <end position="631"/>
    </location>
</feature>
<name>A0E3V2_PARTE</name>
<reference evidence="3 4" key="1">
    <citation type="journal article" date="2006" name="Nature">
        <title>Global trends of whole-genome duplications revealed by the ciliate Paramecium tetraurelia.</title>
        <authorList>
            <consortium name="Genoscope"/>
            <person name="Aury J.-M."/>
            <person name="Jaillon O."/>
            <person name="Duret L."/>
            <person name="Noel B."/>
            <person name="Jubin C."/>
            <person name="Porcel B.M."/>
            <person name="Segurens B."/>
            <person name="Daubin V."/>
            <person name="Anthouard V."/>
            <person name="Aiach N."/>
            <person name="Arnaiz O."/>
            <person name="Billaut A."/>
            <person name="Beisson J."/>
            <person name="Blanc I."/>
            <person name="Bouhouche K."/>
            <person name="Camara F."/>
            <person name="Duharcourt S."/>
            <person name="Guigo R."/>
            <person name="Gogendeau D."/>
            <person name="Katinka M."/>
            <person name="Keller A.-M."/>
            <person name="Kissmehl R."/>
            <person name="Klotz C."/>
            <person name="Koll F."/>
            <person name="Le Moue A."/>
            <person name="Lepere C."/>
            <person name="Malinsky S."/>
            <person name="Nowacki M."/>
            <person name="Nowak J.K."/>
            <person name="Plattner H."/>
            <person name="Poulain J."/>
            <person name="Ruiz F."/>
            <person name="Serrano V."/>
            <person name="Zagulski M."/>
            <person name="Dessen P."/>
            <person name="Betermier M."/>
            <person name="Weissenbach J."/>
            <person name="Scarpelli C."/>
            <person name="Schachter V."/>
            <person name="Sperling L."/>
            <person name="Meyer E."/>
            <person name="Cohen J."/>
            <person name="Wincker P."/>
        </authorList>
    </citation>
    <scope>NUCLEOTIDE SEQUENCE [LARGE SCALE GENOMIC DNA]</scope>
    <source>
        <strain evidence="3 4">Stock d4-2</strain>
    </source>
</reference>
<feature type="compositionally biased region" description="Polar residues" evidence="2">
    <location>
        <begin position="1"/>
        <end position="12"/>
    </location>
</feature>
<feature type="compositionally biased region" description="Polar residues" evidence="2">
    <location>
        <begin position="607"/>
        <end position="616"/>
    </location>
</feature>
<feature type="compositionally biased region" description="Low complexity" evidence="2">
    <location>
        <begin position="617"/>
        <end position="631"/>
    </location>
</feature>
<dbReference type="eggNOG" id="ENOG502SHF2">
    <property type="taxonomic scope" value="Eukaryota"/>
</dbReference>
<dbReference type="KEGG" id="ptm:GSPATT00023142001"/>
<dbReference type="Proteomes" id="UP000000600">
    <property type="component" value="Unassembled WGS sequence"/>
</dbReference>
<feature type="coiled-coil region" evidence="1">
    <location>
        <begin position="36"/>
        <end position="79"/>
    </location>
</feature>
<organism evidence="3 4">
    <name type="scientific">Paramecium tetraurelia</name>
    <dbReference type="NCBI Taxonomy" id="5888"/>
    <lineage>
        <taxon>Eukaryota</taxon>
        <taxon>Sar</taxon>
        <taxon>Alveolata</taxon>
        <taxon>Ciliophora</taxon>
        <taxon>Intramacronucleata</taxon>
        <taxon>Oligohymenophorea</taxon>
        <taxon>Peniculida</taxon>
        <taxon>Parameciidae</taxon>
        <taxon>Paramecium</taxon>
    </lineage>
</organism>
<dbReference type="RefSeq" id="XP_001457366.1">
    <property type="nucleotide sequence ID" value="XM_001457329.1"/>
</dbReference>
<evidence type="ECO:0000256" key="1">
    <source>
        <dbReference type="SAM" id="Coils"/>
    </source>
</evidence>
<evidence type="ECO:0000256" key="2">
    <source>
        <dbReference type="SAM" id="MobiDB-lite"/>
    </source>
</evidence>
<dbReference type="OMA" id="KIANHFC"/>
<dbReference type="GeneID" id="5043151"/>
<protein>
    <recommendedName>
        <fullName evidence="5">BRO1 domain-containing protein</fullName>
    </recommendedName>
</protein>
<proteinExistence type="predicted"/>
<dbReference type="HOGENOM" id="CLU_414755_0_0_1"/>
<feature type="compositionally biased region" description="Basic and acidic residues" evidence="2">
    <location>
        <begin position="241"/>
        <end position="251"/>
    </location>
</feature>
<dbReference type="OrthoDB" id="302418at2759"/>
<evidence type="ECO:0000313" key="3">
    <source>
        <dbReference type="EMBL" id="CAK89969.1"/>
    </source>
</evidence>
<keyword evidence="4" id="KW-1185">Reference proteome</keyword>
<feature type="region of interest" description="Disordered" evidence="2">
    <location>
        <begin position="218"/>
        <end position="251"/>
    </location>
</feature>
<feature type="compositionally biased region" description="Polar residues" evidence="2">
    <location>
        <begin position="218"/>
        <end position="233"/>
    </location>
</feature>
<evidence type="ECO:0008006" key="5">
    <source>
        <dbReference type="Google" id="ProtNLM"/>
    </source>
</evidence>
<gene>
    <name evidence="3" type="ORF">GSPATT00023142001</name>
</gene>
<evidence type="ECO:0000313" key="4">
    <source>
        <dbReference type="Proteomes" id="UP000000600"/>
    </source>
</evidence>
<sequence length="723" mass="84246">MNNQQTISNNSMGLEDESYKQEEDEDLEQYTKQQNLKQLLKNSDSLMQQINLLNEQATVKIKQQKYKEALKLLQQSEQMLEFAASCGRVIDRNLIIIILYNQACAYQCQWVLDKCSKYLDGVIYNMELAIKEDEQDLENFATAQEKQAQLVKRQTFLAKAYLQYTAILSQMGKQASKLIKHRHNKALLNSQKAATTMRELFKIANHFCQSWSQNNGSLGTATTSQSNISVRSNQQEQQQQDQDKQKKTQKYQMKDEIEFGRLVIDGAKDILKDMIRQVDLEKIPVNEKQLLKEAKKQLYFWRNNPENNEKHLRKELKLVSQNEEYRSLLGIQNLAEWIKNFNIGSIMHMEPQVYDDFTQFGEMIYELAKRQILEKVIYFSISYFTIATELRFMELEKAKQIGVKEDKIDTEEFKLSEMYHLKAIEIACRHITTQSPYISHLITSYHKHYNINLDVIKEESILSSTSEKQPAFLQNSETSSTSKHNQKIQIPINNNYKQNAKQDQSPKLTNNFITTFLNSRSPPKTQQQSQIKTIIKNQADLIEQMINQKRGSDHSPTNQRNNLKQQNQGQFDFSIYLKKQSNPCNTSNSNINSTQDFINSTMTIQLQPHKNNPNLRSNPTQQQSPTNNSNQLKSLLSDVCRTERQTAIEKQNSHTPISYRVNNRSPDSSYINSQKLKQQQGHQNKTPQNRPRTNTEQQQTCFPFKFETIQSLLRNKGNILKQK</sequence>
<dbReference type="AlphaFoldDB" id="A0E3V2"/>
<feature type="region of interest" description="Disordered" evidence="2">
    <location>
        <begin position="1"/>
        <end position="27"/>
    </location>
</feature>
<dbReference type="EMBL" id="CT868657">
    <property type="protein sequence ID" value="CAK89969.1"/>
    <property type="molecule type" value="Genomic_DNA"/>
</dbReference>
<dbReference type="InParanoid" id="A0E3V2"/>
<keyword evidence="1" id="KW-0175">Coiled coil</keyword>
<feature type="region of interest" description="Disordered" evidence="2">
    <location>
        <begin position="649"/>
        <end position="698"/>
    </location>
</feature>
<accession>A0E3V2</accession>